<feature type="signal peptide" evidence="1">
    <location>
        <begin position="1"/>
        <end position="29"/>
    </location>
</feature>
<keyword evidence="1" id="KW-0732">Signal</keyword>
<dbReference type="AlphaFoldDB" id="F3ZZI1"/>
<dbReference type="KEGG" id="mas:Mahau_1624"/>
<accession>F3ZZI1</accession>
<reference evidence="3" key="1">
    <citation type="submission" date="2010-11" db="EMBL/GenBank/DDBJ databases">
        <title>The complete genome of Mahella australiensis DSM 15567.</title>
        <authorList>
            <consortium name="US DOE Joint Genome Institute (JGI-PGF)"/>
            <person name="Lucas S."/>
            <person name="Copeland A."/>
            <person name="Lapidus A."/>
            <person name="Bruce D."/>
            <person name="Goodwin L."/>
            <person name="Pitluck S."/>
            <person name="Kyrpides N."/>
            <person name="Mavromatis K."/>
            <person name="Pagani I."/>
            <person name="Ivanova N."/>
            <person name="Teshima H."/>
            <person name="Brettin T."/>
            <person name="Detter J.C."/>
            <person name="Han C."/>
            <person name="Tapia R."/>
            <person name="Land M."/>
            <person name="Hauser L."/>
            <person name="Markowitz V."/>
            <person name="Cheng J.-F."/>
            <person name="Hugenholtz P."/>
            <person name="Woyke T."/>
            <person name="Wu D."/>
            <person name="Spring S."/>
            <person name="Pukall R."/>
            <person name="Steenblock K."/>
            <person name="Schneider S."/>
            <person name="Klenk H.-P."/>
            <person name="Eisen J.A."/>
        </authorList>
    </citation>
    <scope>NUCLEOTIDE SEQUENCE [LARGE SCALE GENOMIC DNA]</scope>
    <source>
        <strain evidence="3">DSM 15567 / CIP 107919 / 50-1 BON</strain>
    </source>
</reference>
<dbReference type="Proteomes" id="UP000008457">
    <property type="component" value="Chromosome"/>
</dbReference>
<evidence type="ECO:0000313" key="3">
    <source>
        <dbReference type="Proteomes" id="UP000008457"/>
    </source>
</evidence>
<evidence type="ECO:0000256" key="1">
    <source>
        <dbReference type="SAM" id="SignalP"/>
    </source>
</evidence>
<organism evidence="2 3">
    <name type="scientific">Mahella australiensis (strain DSM 15567 / CIP 107919 / 50-1 BON)</name>
    <dbReference type="NCBI Taxonomy" id="697281"/>
    <lineage>
        <taxon>Bacteria</taxon>
        <taxon>Bacillati</taxon>
        <taxon>Bacillota</taxon>
        <taxon>Clostridia</taxon>
        <taxon>Thermoanaerobacterales</taxon>
        <taxon>Thermoanaerobacterales Family IV. Incertae Sedis</taxon>
        <taxon>Mahella</taxon>
    </lineage>
</organism>
<sequence length="138" mass="15457">MKKKNLRKLCSLFLSVLVMTFILMPTAQAKGNDDYQSCLADSDTLNVDPNSSVTIGNRGNINLKKPTTHYVSKDELTPRIGKRIATRIIADTSLDPKKGIKRSEQLRATTVVDSSFYTTFTDYLTTEGESKYVYPINL</sequence>
<proteinExistence type="predicted"/>
<name>F3ZZI1_MAHA5</name>
<dbReference type="HOGENOM" id="CLU_1852778_0_0_9"/>
<reference evidence="2 3" key="2">
    <citation type="journal article" date="2011" name="Stand. Genomic Sci.">
        <title>Complete genome sequence of Mahella australiensis type strain (50-1 BON).</title>
        <authorList>
            <person name="Sikorski J."/>
            <person name="Teshima H."/>
            <person name="Nolan M."/>
            <person name="Lucas S."/>
            <person name="Hammon N."/>
            <person name="Deshpande S."/>
            <person name="Cheng J.F."/>
            <person name="Pitluck S."/>
            <person name="Liolios K."/>
            <person name="Pagani I."/>
            <person name="Ivanova N."/>
            <person name="Huntemann M."/>
            <person name="Mavromatis K."/>
            <person name="Ovchinikova G."/>
            <person name="Pati A."/>
            <person name="Tapia R."/>
            <person name="Han C."/>
            <person name="Goodwin L."/>
            <person name="Chen A."/>
            <person name="Palaniappan K."/>
            <person name="Land M."/>
            <person name="Hauser L."/>
            <person name="Ngatchou-Djao O.D."/>
            <person name="Rohde M."/>
            <person name="Pukall R."/>
            <person name="Spring S."/>
            <person name="Abt B."/>
            <person name="Goker M."/>
            <person name="Detter J.C."/>
            <person name="Woyke T."/>
            <person name="Bristow J."/>
            <person name="Markowitz V."/>
            <person name="Hugenholtz P."/>
            <person name="Eisen J.A."/>
            <person name="Kyrpides N.C."/>
            <person name="Klenk H.P."/>
            <person name="Lapidus A."/>
        </authorList>
    </citation>
    <scope>NUCLEOTIDE SEQUENCE [LARGE SCALE GENOMIC DNA]</scope>
    <source>
        <strain evidence="3">DSM 15567 / CIP 107919 / 50-1 BON</strain>
    </source>
</reference>
<evidence type="ECO:0000313" key="2">
    <source>
        <dbReference type="EMBL" id="AEE96807.1"/>
    </source>
</evidence>
<feature type="chain" id="PRO_5003305690" evidence="1">
    <location>
        <begin position="30"/>
        <end position="138"/>
    </location>
</feature>
<dbReference type="EMBL" id="CP002360">
    <property type="protein sequence ID" value="AEE96807.1"/>
    <property type="molecule type" value="Genomic_DNA"/>
</dbReference>
<gene>
    <name evidence="2" type="ordered locus">Mahau_1624</name>
</gene>
<keyword evidence="3" id="KW-1185">Reference proteome</keyword>
<dbReference type="STRING" id="697281.Mahau_1624"/>
<protein>
    <submittedName>
        <fullName evidence="2">Uncharacterized protein</fullName>
    </submittedName>
</protein>